<dbReference type="InterPro" id="IPR012340">
    <property type="entry name" value="NA-bd_OB-fold"/>
</dbReference>
<organism evidence="1">
    <name type="scientific">Menopon gallinae</name>
    <name type="common">poultry shaft louse</name>
    <dbReference type="NCBI Taxonomy" id="328185"/>
    <lineage>
        <taxon>Eukaryota</taxon>
        <taxon>Metazoa</taxon>
        <taxon>Ecdysozoa</taxon>
        <taxon>Arthropoda</taxon>
        <taxon>Hexapoda</taxon>
        <taxon>Insecta</taxon>
        <taxon>Pterygota</taxon>
        <taxon>Neoptera</taxon>
        <taxon>Paraneoptera</taxon>
        <taxon>Psocodea</taxon>
        <taxon>Troctomorpha</taxon>
        <taxon>Phthiraptera</taxon>
        <taxon>Amblycera</taxon>
        <taxon>Menoponidae</taxon>
        <taxon>Menopon</taxon>
    </lineage>
</organism>
<dbReference type="AlphaFoldDB" id="A0AAW2IAY8"/>
<protein>
    <submittedName>
        <fullName evidence="1">Uncharacterized protein</fullName>
    </submittedName>
</protein>
<dbReference type="Pfam" id="PF16100">
    <property type="entry name" value="RMI2"/>
    <property type="match status" value="1"/>
</dbReference>
<evidence type="ECO:0000313" key="1">
    <source>
        <dbReference type="EMBL" id="KAL0278918.1"/>
    </source>
</evidence>
<gene>
    <name evidence="1" type="ORF">PYX00_000594</name>
</gene>
<dbReference type="EMBL" id="JARGDH010000001">
    <property type="protein sequence ID" value="KAL0278918.1"/>
    <property type="molecule type" value="Genomic_DNA"/>
</dbReference>
<reference evidence="1" key="1">
    <citation type="journal article" date="2024" name="Gigascience">
        <title>Chromosome-level genome of the poultry shaft louse Menopon gallinae provides insight into the host-switching and adaptive evolution of parasitic lice.</title>
        <authorList>
            <person name="Xu Y."/>
            <person name="Ma L."/>
            <person name="Liu S."/>
            <person name="Liang Y."/>
            <person name="Liu Q."/>
            <person name="He Z."/>
            <person name="Tian L."/>
            <person name="Duan Y."/>
            <person name="Cai W."/>
            <person name="Li H."/>
            <person name="Song F."/>
        </authorList>
    </citation>
    <scope>NUCLEOTIDE SEQUENCE</scope>
    <source>
        <strain evidence="1">Cailab_2023a</strain>
    </source>
</reference>
<sequence>MSDLENEPAYKFFIEDLRSFQGSRDEWFFQFGEGVERTKINKFQIQAKICQVNGLDNEILLIYDDTGKAKATRSSKVPGDFSWVKPDTYCSLVGSLLDNGKLPHINIIKLAKVDNMLLQQMWPEEVKEIKDFLGKKIVPDITT</sequence>
<dbReference type="Gene3D" id="2.40.50.140">
    <property type="entry name" value="Nucleic acid-binding proteins"/>
    <property type="match status" value="1"/>
</dbReference>
<accession>A0AAW2IAY8</accession>
<dbReference type="InterPro" id="IPR032245">
    <property type="entry name" value="RMI2"/>
</dbReference>
<proteinExistence type="predicted"/>
<comment type="caution">
    <text evidence="1">The sequence shown here is derived from an EMBL/GenBank/DDBJ whole genome shotgun (WGS) entry which is preliminary data.</text>
</comment>
<name>A0AAW2IAY8_9NEOP</name>